<dbReference type="PANTHER" id="PTHR46594">
    <property type="entry name" value="P-TYPE CATION-TRANSPORTING ATPASE"/>
    <property type="match status" value="1"/>
</dbReference>
<evidence type="ECO:0000256" key="2">
    <source>
        <dbReference type="ARBA" id="ARBA00006024"/>
    </source>
</evidence>
<dbReference type="InterPro" id="IPR023214">
    <property type="entry name" value="HAD_sf"/>
</dbReference>
<dbReference type="FunFam" id="3.40.50.1000:FF:000031">
    <property type="entry name" value="Probable copper-transporting ATPase HMA5"/>
    <property type="match status" value="1"/>
</dbReference>
<dbReference type="InterPro" id="IPR018303">
    <property type="entry name" value="ATPase_P-typ_P_site"/>
</dbReference>
<dbReference type="Gene3D" id="3.30.70.100">
    <property type="match status" value="1"/>
</dbReference>
<dbReference type="GO" id="GO:0140581">
    <property type="term" value="F:P-type monovalent copper transporter activity"/>
    <property type="evidence" value="ECO:0007669"/>
    <property type="project" value="UniProtKB-EC"/>
</dbReference>
<dbReference type="CDD" id="cd00371">
    <property type="entry name" value="HMA"/>
    <property type="match status" value="1"/>
</dbReference>
<evidence type="ECO:0000256" key="8">
    <source>
        <dbReference type="ARBA" id="ARBA00022741"/>
    </source>
</evidence>
<organism evidence="19 20">
    <name type="scientific">Trifolium subterraneum</name>
    <name type="common">Subterranean clover</name>
    <dbReference type="NCBI Taxonomy" id="3900"/>
    <lineage>
        <taxon>Eukaryota</taxon>
        <taxon>Viridiplantae</taxon>
        <taxon>Streptophyta</taxon>
        <taxon>Embryophyta</taxon>
        <taxon>Tracheophyta</taxon>
        <taxon>Spermatophyta</taxon>
        <taxon>Magnoliopsida</taxon>
        <taxon>eudicotyledons</taxon>
        <taxon>Gunneridae</taxon>
        <taxon>Pentapetalae</taxon>
        <taxon>rosids</taxon>
        <taxon>fabids</taxon>
        <taxon>Fabales</taxon>
        <taxon>Fabaceae</taxon>
        <taxon>Papilionoideae</taxon>
        <taxon>50 kb inversion clade</taxon>
        <taxon>NPAAA clade</taxon>
        <taxon>Hologalegina</taxon>
        <taxon>IRL clade</taxon>
        <taxon>Trifolieae</taxon>
        <taxon>Trifolium</taxon>
    </lineage>
</organism>
<dbReference type="NCBIfam" id="TIGR01525">
    <property type="entry name" value="ATPase-IB_hvy"/>
    <property type="match status" value="1"/>
</dbReference>
<evidence type="ECO:0000256" key="16">
    <source>
        <dbReference type="ARBA" id="ARBA00049289"/>
    </source>
</evidence>
<dbReference type="EC" id="7.2.2.8" evidence="3"/>
<dbReference type="AlphaFoldDB" id="A0A2Z6N7A6"/>
<dbReference type="PROSITE" id="PS50846">
    <property type="entry name" value="HMA_2"/>
    <property type="match status" value="1"/>
</dbReference>
<comment type="subcellular location">
    <subcellularLocation>
        <location evidence="1">Membrane</location>
        <topology evidence="1">Multi-pass membrane protein</topology>
    </subcellularLocation>
</comment>
<dbReference type="PRINTS" id="PR00120">
    <property type="entry name" value="HATPASE"/>
</dbReference>
<keyword evidence="4" id="KW-0813">Transport</keyword>
<evidence type="ECO:0000256" key="3">
    <source>
        <dbReference type="ARBA" id="ARBA00012517"/>
    </source>
</evidence>
<dbReference type="InterPro" id="IPR023298">
    <property type="entry name" value="ATPase_P-typ_TM_dom_sf"/>
</dbReference>
<evidence type="ECO:0000256" key="11">
    <source>
        <dbReference type="ARBA" id="ARBA00022967"/>
    </source>
</evidence>
<dbReference type="GO" id="GO:0016020">
    <property type="term" value="C:membrane"/>
    <property type="evidence" value="ECO:0007669"/>
    <property type="project" value="UniProtKB-SubCell"/>
</dbReference>
<dbReference type="InterPro" id="IPR059000">
    <property type="entry name" value="ATPase_P-type_domA"/>
</dbReference>
<dbReference type="InterPro" id="IPR027256">
    <property type="entry name" value="P-typ_ATPase_IB"/>
</dbReference>
<dbReference type="Pfam" id="PF00702">
    <property type="entry name" value="Hydrolase"/>
    <property type="match status" value="1"/>
</dbReference>
<dbReference type="InterPro" id="IPR044492">
    <property type="entry name" value="P_typ_ATPase_HD_dom"/>
</dbReference>
<dbReference type="SUPFAM" id="SSF81665">
    <property type="entry name" value="Calcium ATPase, transmembrane domain M"/>
    <property type="match status" value="1"/>
</dbReference>
<dbReference type="SFLD" id="SFLDF00027">
    <property type="entry name" value="p-type_atpase"/>
    <property type="match status" value="1"/>
</dbReference>
<dbReference type="SUPFAM" id="SSF56784">
    <property type="entry name" value="HAD-like"/>
    <property type="match status" value="1"/>
</dbReference>
<evidence type="ECO:0000256" key="1">
    <source>
        <dbReference type="ARBA" id="ARBA00004141"/>
    </source>
</evidence>
<dbReference type="Pfam" id="PF00403">
    <property type="entry name" value="HMA"/>
    <property type="match status" value="1"/>
</dbReference>
<evidence type="ECO:0000256" key="4">
    <source>
        <dbReference type="ARBA" id="ARBA00022448"/>
    </source>
</evidence>
<dbReference type="InterPro" id="IPR008250">
    <property type="entry name" value="ATPase_P-typ_transduc_dom_A_sf"/>
</dbReference>
<proteinExistence type="inferred from homology"/>
<dbReference type="NCBIfam" id="TIGR01494">
    <property type="entry name" value="ATPase_P-type"/>
    <property type="match status" value="1"/>
</dbReference>
<dbReference type="PRINTS" id="PR00119">
    <property type="entry name" value="CATATPASE"/>
</dbReference>
<dbReference type="InterPro" id="IPR017969">
    <property type="entry name" value="Heavy-metal-associated_CS"/>
</dbReference>
<keyword evidence="9" id="KW-0187">Copper transport</keyword>
<dbReference type="Gene3D" id="3.40.1110.10">
    <property type="entry name" value="Calcium-transporting ATPase, cytoplasmic domain N"/>
    <property type="match status" value="2"/>
</dbReference>
<keyword evidence="12 17" id="KW-1133">Transmembrane helix</keyword>
<evidence type="ECO:0000313" key="19">
    <source>
        <dbReference type="EMBL" id="GAU40684.1"/>
    </source>
</evidence>
<gene>
    <name evidence="19" type="ORF">TSUD_88300</name>
</gene>
<feature type="transmembrane region" description="Helical" evidence="17">
    <location>
        <begin position="454"/>
        <end position="474"/>
    </location>
</feature>
<feature type="transmembrane region" description="Helical" evidence="17">
    <location>
        <begin position="806"/>
        <end position="830"/>
    </location>
</feature>
<dbReference type="GO" id="GO:0016887">
    <property type="term" value="F:ATP hydrolysis activity"/>
    <property type="evidence" value="ECO:0007669"/>
    <property type="project" value="InterPro"/>
</dbReference>
<evidence type="ECO:0000256" key="9">
    <source>
        <dbReference type="ARBA" id="ARBA00022796"/>
    </source>
</evidence>
<evidence type="ECO:0000313" key="20">
    <source>
        <dbReference type="Proteomes" id="UP000242715"/>
    </source>
</evidence>
<dbReference type="SUPFAM" id="SSF81653">
    <property type="entry name" value="Calcium ATPase, transduction domain A"/>
    <property type="match status" value="1"/>
</dbReference>
<dbReference type="EMBL" id="DF973821">
    <property type="protein sequence ID" value="GAU40684.1"/>
    <property type="molecule type" value="Genomic_DNA"/>
</dbReference>
<dbReference type="InterPro" id="IPR006121">
    <property type="entry name" value="HMA_dom"/>
</dbReference>
<evidence type="ECO:0000256" key="10">
    <source>
        <dbReference type="ARBA" id="ARBA00022840"/>
    </source>
</evidence>
<dbReference type="CDD" id="cd02094">
    <property type="entry name" value="P-type_ATPase_Cu-like"/>
    <property type="match status" value="1"/>
</dbReference>
<feature type="domain" description="HMA" evidence="18">
    <location>
        <begin position="76"/>
        <end position="142"/>
    </location>
</feature>
<dbReference type="Gene3D" id="3.40.50.1000">
    <property type="entry name" value="HAD superfamily/HAD-like"/>
    <property type="match status" value="1"/>
</dbReference>
<evidence type="ECO:0000256" key="7">
    <source>
        <dbReference type="ARBA" id="ARBA00022737"/>
    </source>
</evidence>
<dbReference type="PANTHER" id="PTHR46594:SF2">
    <property type="entry name" value="COPPER-TRANSPORTING ATPASE HMA4"/>
    <property type="match status" value="1"/>
</dbReference>
<feature type="transmembrane region" description="Helical" evidence="17">
    <location>
        <begin position="775"/>
        <end position="800"/>
    </location>
</feature>
<evidence type="ECO:0000256" key="6">
    <source>
        <dbReference type="ARBA" id="ARBA00022723"/>
    </source>
</evidence>
<comment type="catalytic activity">
    <reaction evidence="16">
        <text>Cu(+)(in) + ATP + H2O = Cu(+)(out) + ADP + phosphate + H(+)</text>
        <dbReference type="Rhea" id="RHEA:25792"/>
        <dbReference type="ChEBI" id="CHEBI:15377"/>
        <dbReference type="ChEBI" id="CHEBI:15378"/>
        <dbReference type="ChEBI" id="CHEBI:30616"/>
        <dbReference type="ChEBI" id="CHEBI:43474"/>
        <dbReference type="ChEBI" id="CHEBI:49552"/>
        <dbReference type="ChEBI" id="CHEBI:456216"/>
        <dbReference type="EC" id="7.2.2.8"/>
    </reaction>
</comment>
<keyword evidence="6 17" id="KW-0479">Metal-binding</keyword>
<keyword evidence="10 17" id="KW-0067">ATP-binding</keyword>
<feature type="transmembrane region" description="Helical" evidence="17">
    <location>
        <begin position="165"/>
        <end position="184"/>
    </location>
</feature>
<keyword evidence="14" id="KW-0406">Ion transport</keyword>
<feature type="transmembrane region" description="Helical" evidence="17">
    <location>
        <begin position="239"/>
        <end position="257"/>
    </location>
</feature>
<evidence type="ECO:0000256" key="12">
    <source>
        <dbReference type="ARBA" id="ARBA00022989"/>
    </source>
</evidence>
<evidence type="ECO:0000256" key="17">
    <source>
        <dbReference type="RuleBase" id="RU362081"/>
    </source>
</evidence>
<dbReference type="SFLD" id="SFLDG00002">
    <property type="entry name" value="C1.7:_P-type_atpase_like"/>
    <property type="match status" value="1"/>
</dbReference>
<accession>A0A2Z6N7A6</accession>
<name>A0A2Z6N7A6_TRISU</name>
<dbReference type="SUPFAM" id="SSF55008">
    <property type="entry name" value="HMA, heavy metal-associated domain"/>
    <property type="match status" value="1"/>
</dbReference>
<evidence type="ECO:0000256" key="13">
    <source>
        <dbReference type="ARBA" id="ARBA00023008"/>
    </source>
</evidence>
<dbReference type="SFLD" id="SFLDS00003">
    <property type="entry name" value="Haloacid_Dehalogenase"/>
    <property type="match status" value="1"/>
</dbReference>
<dbReference type="InterPro" id="IPR001757">
    <property type="entry name" value="P_typ_ATPase"/>
</dbReference>
<dbReference type="InterPro" id="IPR023299">
    <property type="entry name" value="ATPase_P-typ_cyto_dom_N"/>
</dbReference>
<reference evidence="20" key="1">
    <citation type="journal article" date="2017" name="Front. Plant Sci.">
        <title>Climate Clever Clovers: New Paradigm to Reduce the Environmental Footprint of Ruminants by Breeding Low Methanogenic Forages Utilizing Haplotype Variation.</title>
        <authorList>
            <person name="Kaur P."/>
            <person name="Appels R."/>
            <person name="Bayer P.E."/>
            <person name="Keeble-Gagnere G."/>
            <person name="Wang J."/>
            <person name="Hirakawa H."/>
            <person name="Shirasawa K."/>
            <person name="Vercoe P."/>
            <person name="Stefanova K."/>
            <person name="Durmic Z."/>
            <person name="Nichols P."/>
            <person name="Revell C."/>
            <person name="Isobe S.N."/>
            <person name="Edwards D."/>
            <person name="Erskine W."/>
        </authorList>
    </citation>
    <scope>NUCLEOTIDE SEQUENCE [LARGE SCALE GENOMIC DNA]</scope>
    <source>
        <strain evidence="20">cv. Daliak</strain>
    </source>
</reference>
<dbReference type="GO" id="GO:0005524">
    <property type="term" value="F:ATP binding"/>
    <property type="evidence" value="ECO:0007669"/>
    <property type="project" value="UniProtKB-UniRule"/>
</dbReference>
<keyword evidence="5 17" id="KW-0812">Transmembrane</keyword>
<evidence type="ECO:0000256" key="14">
    <source>
        <dbReference type="ARBA" id="ARBA00023065"/>
    </source>
</evidence>
<dbReference type="PROSITE" id="PS01047">
    <property type="entry name" value="HMA_1"/>
    <property type="match status" value="1"/>
</dbReference>
<dbReference type="Gene3D" id="2.70.150.10">
    <property type="entry name" value="Calcium-transporting ATPase, cytoplasmic transduction domain A"/>
    <property type="match status" value="1"/>
</dbReference>
<dbReference type="FunFam" id="2.70.150.10:FF:000002">
    <property type="entry name" value="Copper-transporting ATPase 1, putative"/>
    <property type="match status" value="1"/>
</dbReference>
<keyword evidence="13" id="KW-0186">Copper</keyword>
<dbReference type="FunFam" id="3.30.70.100:FF:000033">
    <property type="entry name" value="Copper-transporting ATPase HMA5"/>
    <property type="match status" value="1"/>
</dbReference>
<protein>
    <recommendedName>
        <fullName evidence="3">P-type Cu(+) transporter</fullName>
        <ecNumber evidence="3">7.2.2.8</ecNumber>
    </recommendedName>
</protein>
<evidence type="ECO:0000256" key="15">
    <source>
        <dbReference type="ARBA" id="ARBA00023136"/>
    </source>
</evidence>
<dbReference type="PROSITE" id="PS00154">
    <property type="entry name" value="ATPASE_E1_E2"/>
    <property type="match status" value="1"/>
</dbReference>
<keyword evidence="20" id="KW-1185">Reference proteome</keyword>
<keyword evidence="11" id="KW-1278">Translocase</keyword>
<evidence type="ECO:0000256" key="5">
    <source>
        <dbReference type="ARBA" id="ARBA00022692"/>
    </source>
</evidence>
<evidence type="ECO:0000259" key="18">
    <source>
        <dbReference type="PROSITE" id="PS50846"/>
    </source>
</evidence>
<keyword evidence="15 17" id="KW-0472">Membrane</keyword>
<dbReference type="Pfam" id="PF00122">
    <property type="entry name" value="E1-E2_ATPase"/>
    <property type="match status" value="1"/>
</dbReference>
<dbReference type="GO" id="GO:0046872">
    <property type="term" value="F:metal ion binding"/>
    <property type="evidence" value="ECO:0007669"/>
    <property type="project" value="UniProtKB-KW"/>
</dbReference>
<sequence length="847" mass="91706">MHCCNSSEGSMNNKSWSPEENREINAFEDDLKKPLLHIQEAKDTPSTSTLNSMVSDANNIKETRIDVNKLKGKETSECRIKIKGMTCTSCSQSVEHALQMVEGVKKAVVGLALEEAKVLYDPKLLDTNKIIEAVEDSGFGAELVVSSRNNDMNKVNEIRMNRNQVLLSCLFSIPVFLFSMILPMLPPYGNWLNYKIHNMLTLGLFLRWIISTPVQFIVGKRFYLGSYHSLRRWSANMDVLVALGTNAAYFYSVYVVFRSLTSATFQGQDFFETSSMLISFILFGKYLEIMAKGKTSAALEKLIQLVPDKAYLLDIDVNGNVVSETEVDTLLIQKNDIIKIVPGAKIPVDGIVIKGKSCANESMITGESRPVNKIPGDKVISGTINENGCLLVKATHVGSETALSQIVQLVEAAQLAKAPVVSASIITWLAWFIPGKEGLYPRNWIPKAMDEFEFALQFAISVLVVACPCALGLATPTAIMVASGVGASQGVLIKGGDALEKAHKVNIVVFDKTGTLTIGKPVVVSVVLFSKFSMEELCEMTIAVEANSEHPIAKAVVAHAKKLRRQSFVSSNNEQVEDVNDFEVHMGSGVSGKVKDKKVLVGNKRLMHAFNVPISSNVEKHISENEIMARTCVLVSIEGKIAGAFSVTDPVKPEAKSVISFLHSMDISTIIVTGDNRATANAIGNEVGISNFYAEIDPQGKVDIVKDLQMKGMIVAMVGDGVNDSPALAAADIGMAIGAGTDIAIEAADIVLVKSNLEDVITAIDLSRKAMSRIWLNYICAFGYNILSMPIAAGVLYPLLGIRLPPWLAGACMAASSISVVSSSLLLMFYKKPLLLMNHVGPGSAAV</sequence>
<feature type="transmembrane region" description="Helical" evidence="17">
    <location>
        <begin position="196"/>
        <end position="218"/>
    </location>
</feature>
<dbReference type="OrthoDB" id="432719at2759"/>
<keyword evidence="8 17" id="KW-0547">Nucleotide-binding</keyword>
<dbReference type="InterPro" id="IPR036163">
    <property type="entry name" value="HMA_dom_sf"/>
</dbReference>
<keyword evidence="7" id="KW-0677">Repeat</keyword>
<comment type="similarity">
    <text evidence="2 17">Belongs to the cation transport ATPase (P-type) (TC 3.A.3) family. Type IB subfamily.</text>
</comment>
<dbReference type="InterPro" id="IPR036412">
    <property type="entry name" value="HAD-like_sf"/>
</dbReference>
<dbReference type="Proteomes" id="UP000242715">
    <property type="component" value="Unassembled WGS sequence"/>
</dbReference>